<proteinExistence type="predicted"/>
<protein>
    <recommendedName>
        <fullName evidence="1">C2H2-type domain-containing protein</fullName>
    </recommendedName>
</protein>
<name>A0AAD4LRJ8_9AGAM</name>
<dbReference type="InterPro" id="IPR013087">
    <property type="entry name" value="Znf_C2H2_type"/>
</dbReference>
<dbReference type="SMART" id="SM00355">
    <property type="entry name" value="ZnF_C2H2"/>
    <property type="match status" value="2"/>
</dbReference>
<dbReference type="PROSITE" id="PS51257">
    <property type="entry name" value="PROKAR_LIPOPROTEIN"/>
    <property type="match status" value="1"/>
</dbReference>
<gene>
    <name evidence="2" type="ORF">EDB92DRAFT_1834731</name>
</gene>
<reference evidence="2" key="1">
    <citation type="submission" date="2022-01" db="EMBL/GenBank/DDBJ databases">
        <title>Comparative genomics reveals a dynamic genome evolution in the ectomycorrhizal milk-cap (Lactarius) mushrooms.</title>
        <authorList>
            <consortium name="DOE Joint Genome Institute"/>
            <person name="Lebreton A."/>
            <person name="Tang N."/>
            <person name="Kuo A."/>
            <person name="LaButti K."/>
            <person name="Drula E."/>
            <person name="Barry K."/>
            <person name="Clum A."/>
            <person name="Lipzen A."/>
            <person name="Mousain D."/>
            <person name="Ng V."/>
            <person name="Wang R."/>
            <person name="Wang X."/>
            <person name="Dai Y."/>
            <person name="Henrissat B."/>
            <person name="Grigoriev I.V."/>
            <person name="Guerin-Laguette A."/>
            <person name="Yu F."/>
            <person name="Martin F.M."/>
        </authorList>
    </citation>
    <scope>NUCLEOTIDE SEQUENCE</scope>
    <source>
        <strain evidence="2">QP</strain>
    </source>
</reference>
<accession>A0AAD4LRJ8</accession>
<evidence type="ECO:0000313" key="3">
    <source>
        <dbReference type="Proteomes" id="UP001201163"/>
    </source>
</evidence>
<sequence>MPQETERVSPLDIDTVAKLVIQPITCSWIGCAATMNSWHTLQKHFQLHCQDAAASIKPKGKVLVACQIAKCLDHEHNSLATLEEHIKISHLFPLPLPCPALGKMSLCSNCPTRPYCSFLEQHQKLLHTNHQGHLFKPQASLSLHQPLQSLPLLPLKSKFSGYKLVSYATAIRLPFDEGVNCLAESIGNLKVTQSPKEPKVMIASTFKQNIHSLVSGDDLLRHSFPDLSPMDLTYRYQHTNSPSNSQAEFKLSAPPPWKLDTDAPVDKALSIGYGVFVNRNS</sequence>
<evidence type="ECO:0000259" key="1">
    <source>
        <dbReference type="PROSITE" id="PS00028"/>
    </source>
</evidence>
<evidence type="ECO:0000313" key="2">
    <source>
        <dbReference type="EMBL" id="KAH8999549.1"/>
    </source>
</evidence>
<feature type="domain" description="C2H2-type" evidence="1">
    <location>
        <begin position="26"/>
        <end position="48"/>
    </location>
</feature>
<organism evidence="2 3">
    <name type="scientific">Lactarius akahatsu</name>
    <dbReference type="NCBI Taxonomy" id="416441"/>
    <lineage>
        <taxon>Eukaryota</taxon>
        <taxon>Fungi</taxon>
        <taxon>Dikarya</taxon>
        <taxon>Basidiomycota</taxon>
        <taxon>Agaricomycotina</taxon>
        <taxon>Agaricomycetes</taxon>
        <taxon>Russulales</taxon>
        <taxon>Russulaceae</taxon>
        <taxon>Lactarius</taxon>
    </lineage>
</organism>
<keyword evidence="3" id="KW-1185">Reference proteome</keyword>
<dbReference type="PROSITE" id="PS00028">
    <property type="entry name" value="ZINC_FINGER_C2H2_1"/>
    <property type="match status" value="1"/>
</dbReference>
<dbReference type="AlphaFoldDB" id="A0AAD4LRJ8"/>
<dbReference type="Proteomes" id="UP001201163">
    <property type="component" value="Unassembled WGS sequence"/>
</dbReference>
<dbReference type="EMBL" id="JAKELL010000004">
    <property type="protein sequence ID" value="KAH8999549.1"/>
    <property type="molecule type" value="Genomic_DNA"/>
</dbReference>
<comment type="caution">
    <text evidence="2">The sequence shown here is derived from an EMBL/GenBank/DDBJ whole genome shotgun (WGS) entry which is preliminary data.</text>
</comment>